<dbReference type="PANTHER" id="PTHR30489">
    <property type="entry name" value="LIPOPROTEIN-RELEASING SYSTEM TRANSMEMBRANE PROTEIN LOLE"/>
    <property type="match status" value="1"/>
</dbReference>
<keyword evidence="4 7" id="KW-0812">Transmembrane</keyword>
<gene>
    <name evidence="9" type="ORF">ACFQ1O_04875</name>
</gene>
<evidence type="ECO:0000256" key="3">
    <source>
        <dbReference type="ARBA" id="ARBA00022475"/>
    </source>
</evidence>
<evidence type="ECO:0000256" key="4">
    <source>
        <dbReference type="ARBA" id="ARBA00022692"/>
    </source>
</evidence>
<keyword evidence="6 7" id="KW-0472">Membrane</keyword>
<feature type="domain" description="ABC3 transporter permease C-terminal" evidence="8">
    <location>
        <begin position="275"/>
        <end position="389"/>
    </location>
</feature>
<dbReference type="EMBL" id="JBHTJM010000005">
    <property type="protein sequence ID" value="MFD0963332.1"/>
    <property type="molecule type" value="Genomic_DNA"/>
</dbReference>
<dbReference type="RefSeq" id="WP_377713929.1">
    <property type="nucleotide sequence ID" value="NZ_JBHTJM010000005.1"/>
</dbReference>
<comment type="caution">
    <text evidence="9">The sequence shown here is derived from an EMBL/GenBank/DDBJ whole genome shotgun (WGS) entry which is preliminary data.</text>
</comment>
<evidence type="ECO:0000259" key="8">
    <source>
        <dbReference type="Pfam" id="PF02687"/>
    </source>
</evidence>
<dbReference type="Proteomes" id="UP001596997">
    <property type="component" value="Unassembled WGS sequence"/>
</dbReference>
<feature type="transmembrane region" description="Helical" evidence="7">
    <location>
        <begin position="21"/>
        <end position="46"/>
    </location>
</feature>
<reference evidence="10" key="1">
    <citation type="journal article" date="2019" name="Int. J. Syst. Evol. Microbiol.">
        <title>The Global Catalogue of Microorganisms (GCM) 10K type strain sequencing project: providing services to taxonomists for standard genome sequencing and annotation.</title>
        <authorList>
            <consortium name="The Broad Institute Genomics Platform"/>
            <consortium name="The Broad Institute Genome Sequencing Center for Infectious Disease"/>
            <person name="Wu L."/>
            <person name="Ma J."/>
        </authorList>
    </citation>
    <scope>NUCLEOTIDE SEQUENCE [LARGE SCALE GENOMIC DNA]</scope>
    <source>
        <strain evidence="10">CCUG 62114</strain>
    </source>
</reference>
<keyword evidence="3" id="KW-1003">Cell membrane</keyword>
<comment type="similarity">
    <text evidence="2">Belongs to the ABC-4 integral membrane protein family. LolC/E subfamily.</text>
</comment>
<evidence type="ECO:0000256" key="5">
    <source>
        <dbReference type="ARBA" id="ARBA00022989"/>
    </source>
</evidence>
<comment type="subcellular location">
    <subcellularLocation>
        <location evidence="1">Cell membrane</location>
        <topology evidence="1">Multi-pass membrane protein</topology>
    </subcellularLocation>
</comment>
<dbReference type="InterPro" id="IPR003838">
    <property type="entry name" value="ABC3_permease_C"/>
</dbReference>
<feature type="transmembrane region" description="Helical" evidence="7">
    <location>
        <begin position="271"/>
        <end position="298"/>
    </location>
</feature>
<organism evidence="9 10">
    <name type="scientific">Pseudofulvibacter geojedonensis</name>
    <dbReference type="NCBI Taxonomy" id="1123758"/>
    <lineage>
        <taxon>Bacteria</taxon>
        <taxon>Pseudomonadati</taxon>
        <taxon>Bacteroidota</taxon>
        <taxon>Flavobacteriia</taxon>
        <taxon>Flavobacteriales</taxon>
        <taxon>Flavobacteriaceae</taxon>
        <taxon>Pseudofulvibacter</taxon>
    </lineage>
</organism>
<dbReference type="Pfam" id="PF02687">
    <property type="entry name" value="FtsX"/>
    <property type="match status" value="1"/>
</dbReference>
<evidence type="ECO:0000256" key="6">
    <source>
        <dbReference type="ARBA" id="ARBA00023136"/>
    </source>
</evidence>
<evidence type="ECO:0000256" key="7">
    <source>
        <dbReference type="SAM" id="Phobius"/>
    </source>
</evidence>
<feature type="transmembrane region" description="Helical" evidence="7">
    <location>
        <begin position="369"/>
        <end position="388"/>
    </location>
</feature>
<keyword evidence="5 7" id="KW-1133">Transmembrane helix</keyword>
<dbReference type="InterPro" id="IPR051447">
    <property type="entry name" value="Lipoprotein-release_system"/>
</dbReference>
<evidence type="ECO:0000256" key="2">
    <source>
        <dbReference type="ARBA" id="ARBA00005236"/>
    </source>
</evidence>
<proteinExistence type="inferred from homology"/>
<name>A0ABW3I191_9FLAO</name>
<evidence type="ECO:0000313" key="10">
    <source>
        <dbReference type="Proteomes" id="UP001596997"/>
    </source>
</evidence>
<evidence type="ECO:0000313" key="9">
    <source>
        <dbReference type="EMBL" id="MFD0963332.1"/>
    </source>
</evidence>
<keyword evidence="10" id="KW-1185">Reference proteome</keyword>
<evidence type="ECO:0000256" key="1">
    <source>
        <dbReference type="ARBA" id="ARBA00004651"/>
    </source>
</evidence>
<dbReference type="PANTHER" id="PTHR30489:SF0">
    <property type="entry name" value="LIPOPROTEIN-RELEASING SYSTEM TRANSMEMBRANE PROTEIN LOLE"/>
    <property type="match status" value="1"/>
</dbReference>
<feature type="transmembrane region" description="Helical" evidence="7">
    <location>
        <begin position="319"/>
        <end position="349"/>
    </location>
</feature>
<protein>
    <submittedName>
        <fullName evidence="9">ABC transporter permease</fullName>
    </submittedName>
</protein>
<accession>A0ABW3I191</accession>
<sequence>MKFPLYIAKRYLFTKSENNAINIISKIASLGVIVGSLLLLVILSGFEGLKTFTLSFTSIVDPDYKVYPLKGKQLQFTNNQLQELNNLDGVINYSKVIEENVFAQFKDKHELAIFKAVDENYNNTVSVDSTLYSGQWLEPKSNQAVACGGIAYKLQLGVLNFTDFLELNVPKPGKGQVNQNTFNKIKTQNVGLLDINEDLNQKLIYISLTAGQELLGYDNNTISYIELKTKKGVDETFLKSKIQHIFNNQVKIKNRIELNDALHKMLNTENIAAYLIATLILIIALFNVIGAIIMMIIDKKKDMKTLHDLGTSLKDIKKIFFLQGSLLTFLGGGLGVLIGVLLIGSQVIFEFIKIPGTNIAYPIDLTLKNIVIVLITVFILGLSASKIASYRISKKLISE</sequence>